<dbReference type="GO" id="GO:0005737">
    <property type="term" value="C:cytoplasm"/>
    <property type="evidence" value="ECO:0007669"/>
    <property type="project" value="TreeGrafter"/>
</dbReference>
<name>A0A433Q4D6_9FUNG</name>
<organism evidence="5 6">
    <name type="scientific">Jimgerdemannia flammicorona</name>
    <dbReference type="NCBI Taxonomy" id="994334"/>
    <lineage>
        <taxon>Eukaryota</taxon>
        <taxon>Fungi</taxon>
        <taxon>Fungi incertae sedis</taxon>
        <taxon>Mucoromycota</taxon>
        <taxon>Mucoromycotina</taxon>
        <taxon>Endogonomycetes</taxon>
        <taxon>Endogonales</taxon>
        <taxon>Endogonaceae</taxon>
        <taxon>Jimgerdemannia</taxon>
    </lineage>
</organism>
<protein>
    <submittedName>
        <fullName evidence="5">WD40-repeat-containing domain protein</fullName>
    </submittedName>
</protein>
<evidence type="ECO:0000313" key="5">
    <source>
        <dbReference type="EMBL" id="RUS24683.1"/>
    </source>
</evidence>
<sequence length="419" mass="45580">MNAAEQHGPTARCSQLGDIIQQWPVPNSVAHFDILTPHTFAFHSGHPRRGRVSPASHPLSFFYLHQTPNSSSTPPPPPPPRPHHASDTNPPRVGIAQCQDLGYPTYPEFGHRVCRSLPDRVLLAAERGWRDREGDQLDNALAVASNNGTLSVHDSRGKLVQTVPPPDGDLDHGKLHSVTFGMRSRHLLFGGSASVVHVWDRKDAKYLDTLEGHTGTISAISLNADETLIASSSLTGDILIHPKGIRHMPYSALIVPTEKSITSLEFSAFRRDLMAATGDDGSVRLWDVQASLNPVYTFDSAHTGPVRGGVAFSPYNRYLMASAGLDRRVQLWKAPLSSPVRFHSVPDPPFLPPLSIVKSLQTDEPLTALSFKSDGVTIAAGSSGGRIYVYDLRQSTSPTCRVTAHEGSGVSCLRFQVRL</sequence>
<evidence type="ECO:0000256" key="2">
    <source>
        <dbReference type="ARBA" id="ARBA00022737"/>
    </source>
</evidence>
<evidence type="ECO:0000256" key="1">
    <source>
        <dbReference type="ARBA" id="ARBA00022574"/>
    </source>
</evidence>
<feature type="repeat" description="WD" evidence="3">
    <location>
        <begin position="254"/>
        <end position="289"/>
    </location>
</feature>
<dbReference type="PANTHER" id="PTHR44414:SF1">
    <property type="entry name" value="PROTEIN NEDD1"/>
    <property type="match status" value="1"/>
</dbReference>
<proteinExistence type="predicted"/>
<evidence type="ECO:0000256" key="4">
    <source>
        <dbReference type="SAM" id="MobiDB-lite"/>
    </source>
</evidence>
<dbReference type="GO" id="GO:0000922">
    <property type="term" value="C:spindle pole"/>
    <property type="evidence" value="ECO:0007669"/>
    <property type="project" value="TreeGrafter"/>
</dbReference>
<dbReference type="GO" id="GO:0043015">
    <property type="term" value="F:gamma-tubulin binding"/>
    <property type="evidence" value="ECO:0007669"/>
    <property type="project" value="TreeGrafter"/>
</dbReference>
<dbReference type="Proteomes" id="UP000274822">
    <property type="component" value="Unassembled WGS sequence"/>
</dbReference>
<evidence type="ECO:0000256" key="3">
    <source>
        <dbReference type="PROSITE-ProRule" id="PRU00221"/>
    </source>
</evidence>
<dbReference type="InterPro" id="IPR052818">
    <property type="entry name" value="NEDD1_Spindle_Assembly"/>
</dbReference>
<reference evidence="5 6" key="1">
    <citation type="journal article" date="2018" name="New Phytol.">
        <title>Phylogenomics of Endogonaceae and evolution of mycorrhizas within Mucoromycota.</title>
        <authorList>
            <person name="Chang Y."/>
            <person name="Desiro A."/>
            <person name="Na H."/>
            <person name="Sandor L."/>
            <person name="Lipzen A."/>
            <person name="Clum A."/>
            <person name="Barry K."/>
            <person name="Grigoriev I.V."/>
            <person name="Martin F.M."/>
            <person name="Stajich J.E."/>
            <person name="Smith M.E."/>
            <person name="Bonito G."/>
            <person name="Spatafora J.W."/>
        </authorList>
    </citation>
    <scope>NUCLEOTIDE SEQUENCE [LARGE SCALE GENOMIC DNA]</scope>
    <source>
        <strain evidence="5 6">AD002</strain>
    </source>
</reference>
<evidence type="ECO:0000313" key="6">
    <source>
        <dbReference type="Proteomes" id="UP000274822"/>
    </source>
</evidence>
<dbReference type="PROSITE" id="PS50082">
    <property type="entry name" value="WD_REPEATS_2"/>
    <property type="match status" value="1"/>
</dbReference>
<dbReference type="InterPro" id="IPR019775">
    <property type="entry name" value="WD40_repeat_CS"/>
</dbReference>
<dbReference type="InterPro" id="IPR036322">
    <property type="entry name" value="WD40_repeat_dom_sf"/>
</dbReference>
<feature type="region of interest" description="Disordered" evidence="4">
    <location>
        <begin position="62"/>
        <end position="95"/>
    </location>
</feature>
<dbReference type="InterPro" id="IPR015943">
    <property type="entry name" value="WD40/YVTN_repeat-like_dom_sf"/>
</dbReference>
<dbReference type="EMBL" id="RBNJ01015268">
    <property type="protein sequence ID" value="RUS24683.1"/>
    <property type="molecule type" value="Genomic_DNA"/>
</dbReference>
<dbReference type="GO" id="GO:0036064">
    <property type="term" value="C:ciliary basal body"/>
    <property type="evidence" value="ECO:0007669"/>
    <property type="project" value="TreeGrafter"/>
</dbReference>
<keyword evidence="2" id="KW-0677">Repeat</keyword>
<dbReference type="GO" id="GO:0000278">
    <property type="term" value="P:mitotic cell cycle"/>
    <property type="evidence" value="ECO:0007669"/>
    <property type="project" value="TreeGrafter"/>
</dbReference>
<keyword evidence="1 3" id="KW-0853">WD repeat</keyword>
<keyword evidence="6" id="KW-1185">Reference proteome</keyword>
<dbReference type="InterPro" id="IPR001680">
    <property type="entry name" value="WD40_rpt"/>
</dbReference>
<dbReference type="GO" id="GO:0007020">
    <property type="term" value="P:microtubule nucleation"/>
    <property type="evidence" value="ECO:0007669"/>
    <property type="project" value="TreeGrafter"/>
</dbReference>
<dbReference type="GO" id="GO:0005814">
    <property type="term" value="C:centriole"/>
    <property type="evidence" value="ECO:0007669"/>
    <property type="project" value="TreeGrafter"/>
</dbReference>
<dbReference type="Gene3D" id="2.130.10.10">
    <property type="entry name" value="YVTN repeat-like/Quinoprotein amine dehydrogenase"/>
    <property type="match status" value="2"/>
</dbReference>
<dbReference type="PANTHER" id="PTHR44414">
    <property type="entry name" value="PROTEIN NEDD1"/>
    <property type="match status" value="1"/>
</dbReference>
<dbReference type="SMART" id="SM00320">
    <property type="entry name" value="WD40"/>
    <property type="match status" value="5"/>
</dbReference>
<dbReference type="SUPFAM" id="SSF50978">
    <property type="entry name" value="WD40 repeat-like"/>
    <property type="match status" value="1"/>
</dbReference>
<accession>A0A433Q4D6</accession>
<dbReference type="AlphaFoldDB" id="A0A433Q4D6"/>
<dbReference type="PROSITE" id="PS00678">
    <property type="entry name" value="WD_REPEATS_1"/>
    <property type="match status" value="1"/>
</dbReference>
<gene>
    <name evidence="5" type="ORF">BC938DRAFT_473233</name>
</gene>
<comment type="caution">
    <text evidence="5">The sequence shown here is derived from an EMBL/GenBank/DDBJ whole genome shotgun (WGS) entry which is preliminary data.</text>
</comment>
<dbReference type="Pfam" id="PF00400">
    <property type="entry name" value="WD40"/>
    <property type="match status" value="4"/>
</dbReference>